<evidence type="ECO:0000259" key="1">
    <source>
        <dbReference type="Pfam" id="PF09994"/>
    </source>
</evidence>
<reference evidence="2 3" key="1">
    <citation type="submission" date="2018-11" db="EMBL/GenBank/DDBJ databases">
        <title>Lysobacter cryohumiis sp. nov., isolated from soil in the Tianshan Mountains, Xinjiang, China.</title>
        <authorList>
            <person name="Luo Y."/>
            <person name="Sheng H."/>
        </authorList>
    </citation>
    <scope>NUCLEOTIDE SEQUENCE [LARGE SCALE GENOMIC DNA]</scope>
    <source>
        <strain evidence="2 3">ZS60</strain>
    </source>
</reference>
<name>A0A3M8SMM5_9GAMM</name>
<dbReference type="EMBL" id="RIBS01000010">
    <property type="protein sequence ID" value="RNF82073.1"/>
    <property type="molecule type" value="Genomic_DNA"/>
</dbReference>
<dbReference type="PANTHER" id="PTHR33840">
    <property type="match status" value="1"/>
</dbReference>
<dbReference type="RefSeq" id="WP_123089091.1">
    <property type="nucleotide sequence ID" value="NZ_RIBS01000010.1"/>
</dbReference>
<feature type="domain" description="T6SS Phospholipase effector Tle1-like catalytic" evidence="1">
    <location>
        <begin position="297"/>
        <end position="411"/>
    </location>
</feature>
<proteinExistence type="predicted"/>
<organism evidence="2 3">
    <name type="scientific">Montanilutibacter psychrotolerans</name>
    <dbReference type="NCBI Taxonomy" id="1327343"/>
    <lineage>
        <taxon>Bacteria</taxon>
        <taxon>Pseudomonadati</taxon>
        <taxon>Pseudomonadota</taxon>
        <taxon>Gammaproteobacteria</taxon>
        <taxon>Lysobacterales</taxon>
        <taxon>Lysobacteraceae</taxon>
        <taxon>Montanilutibacter</taxon>
    </lineage>
</organism>
<accession>A0A3M8SMM5</accession>
<dbReference type="Proteomes" id="UP000267049">
    <property type="component" value="Unassembled WGS sequence"/>
</dbReference>
<dbReference type="OrthoDB" id="4378831at2"/>
<comment type="caution">
    <text evidence="2">The sequence shown here is derived from an EMBL/GenBank/DDBJ whole genome shotgun (WGS) entry which is preliminary data.</text>
</comment>
<gene>
    <name evidence="2" type="ORF">EER27_15610</name>
</gene>
<dbReference type="Pfam" id="PF09994">
    <property type="entry name" value="T6SS_Tle1-like_cat"/>
    <property type="match status" value="1"/>
</dbReference>
<dbReference type="InterPro" id="IPR029058">
    <property type="entry name" value="AB_hydrolase_fold"/>
</dbReference>
<dbReference type="InterPro" id="IPR018712">
    <property type="entry name" value="Tle1-like_cat"/>
</dbReference>
<evidence type="ECO:0000313" key="3">
    <source>
        <dbReference type="Proteomes" id="UP000267049"/>
    </source>
</evidence>
<protein>
    <recommendedName>
        <fullName evidence="1">T6SS Phospholipase effector Tle1-like catalytic domain-containing protein</fullName>
    </recommendedName>
</protein>
<dbReference type="SUPFAM" id="SSF53474">
    <property type="entry name" value="alpha/beta-Hydrolases"/>
    <property type="match status" value="1"/>
</dbReference>
<dbReference type="AlphaFoldDB" id="A0A3M8SMM5"/>
<keyword evidence="3" id="KW-1185">Reference proteome</keyword>
<evidence type="ECO:0000313" key="2">
    <source>
        <dbReference type="EMBL" id="RNF82073.1"/>
    </source>
</evidence>
<dbReference type="PANTHER" id="PTHR33840:SF1">
    <property type="entry name" value="TLE1 PHOSPHOLIPASE DOMAIN-CONTAINING PROTEIN"/>
    <property type="match status" value="1"/>
</dbReference>
<sequence length="681" mass="75696">MSSMELPRGDTEAKGDRIKAESEELCAACEQVLWVSFFFDGFGHTNRSGPPTNIVKLYDAAFDIEFEGIRAFYYPGLGADFDPETAALAAALGGRAVDQAADKAQGAAKGKAKSTAVETATDAWERSKGIRNNSTFNRAVWTAGEVWDETVEGAGRARRQVARVLSKPRTHWNRAVRGLRREWQQLWGDVMRNPWKAVTGQAQRAAIAAGVKVSVGYVAESVGVVRDQPLVAALFNTGVDTRLASAQRDFEQAVRTARQRAPVAKIHVALFGYDMGGGLALAFSNRLLEELCAGGFYEQTPVQIKFMGLFDCVTNRYDDNFLTGYIPLSNDVSSNLKLLPKVERCVHYAAAHELRFYKPLTMIGADPSDFRGPRQEKLFPGSQVDVGGGVVDGEDGVSDKLSRLPLQMMYHRAWGAGVPMPELQGLRQINPRLHASFDLPPEVEQFHNDYRRTVKQLVTQTREIPPLAIQMGLPVECGITSAATRTPEQEARCAVPAQPIVVTTLPKDIEGEQKGHAVIFIHWLRIWHDHNRQTADDRTRRWGLGVPVDSHAFGRYQKLSDELDCLERNARSGSGFSNDQAMKQLGKEAQPNLFVTDPQGQALYWLWNNPGSRQPAIEKLYPMFARHVHDSMAECLIEAGFGDLVYAKHYFNNRAIQKIATEPDKTILERLQKLYENLVAA</sequence>